<organism evidence="2 3">
    <name type="scientific">Belliella baltica (strain DSM 15883 / CIP 108006 / LMG 21964 / BA134)</name>
    <dbReference type="NCBI Taxonomy" id="866536"/>
    <lineage>
        <taxon>Bacteria</taxon>
        <taxon>Pseudomonadati</taxon>
        <taxon>Bacteroidota</taxon>
        <taxon>Cytophagia</taxon>
        <taxon>Cytophagales</taxon>
        <taxon>Cyclobacteriaceae</taxon>
        <taxon>Belliella</taxon>
    </lineage>
</organism>
<proteinExistence type="predicted"/>
<keyword evidence="1" id="KW-0732">Signal</keyword>
<gene>
    <name evidence="2" type="ordered locus">Belba_0881</name>
</gene>
<evidence type="ECO:0000313" key="3">
    <source>
        <dbReference type="Proteomes" id="UP000006050"/>
    </source>
</evidence>
<evidence type="ECO:0000313" key="2">
    <source>
        <dbReference type="EMBL" id="AFL83528.1"/>
    </source>
</evidence>
<dbReference type="HOGENOM" id="CLU_2647206_0_0_10"/>
<evidence type="ECO:0000256" key="1">
    <source>
        <dbReference type="SAM" id="SignalP"/>
    </source>
</evidence>
<dbReference type="RefSeq" id="WP_014771536.1">
    <property type="nucleotide sequence ID" value="NC_018010.1"/>
</dbReference>
<dbReference type="KEGG" id="bbd:Belba_0881"/>
<dbReference type="Proteomes" id="UP000006050">
    <property type="component" value="Chromosome"/>
</dbReference>
<dbReference type="EMBL" id="CP003281">
    <property type="protein sequence ID" value="AFL83528.1"/>
    <property type="molecule type" value="Genomic_DNA"/>
</dbReference>
<protein>
    <recommendedName>
        <fullName evidence="4">Outer membrane protein beta-barrel domain-containing protein</fullName>
    </recommendedName>
</protein>
<name>I3Z2R0_BELBD</name>
<feature type="chain" id="PRO_5003684323" description="Outer membrane protein beta-barrel domain-containing protein" evidence="1">
    <location>
        <begin position="20"/>
        <end position="76"/>
    </location>
</feature>
<keyword evidence="3" id="KW-1185">Reference proteome</keyword>
<dbReference type="STRING" id="866536.Belba_0881"/>
<dbReference type="AlphaFoldDB" id="I3Z2R0"/>
<evidence type="ECO:0008006" key="4">
    <source>
        <dbReference type="Google" id="ProtNLM"/>
    </source>
</evidence>
<reference evidence="3" key="1">
    <citation type="submission" date="2012-06" db="EMBL/GenBank/DDBJ databases">
        <title>The complete genome of Belliella baltica DSM 15883.</title>
        <authorList>
            <person name="Lucas S."/>
            <person name="Copeland A."/>
            <person name="Lapidus A."/>
            <person name="Goodwin L."/>
            <person name="Pitluck S."/>
            <person name="Peters L."/>
            <person name="Mikhailova N."/>
            <person name="Davenport K."/>
            <person name="Kyrpides N."/>
            <person name="Mavromatis K."/>
            <person name="Pagani I."/>
            <person name="Ivanova N."/>
            <person name="Ovchinnikova G."/>
            <person name="Zeytun A."/>
            <person name="Detter J.C."/>
            <person name="Han C."/>
            <person name="Land M."/>
            <person name="Hauser L."/>
            <person name="Markowitz V."/>
            <person name="Cheng J.-F."/>
            <person name="Hugenholtz P."/>
            <person name="Woyke T."/>
            <person name="Wu D."/>
            <person name="Tindall B."/>
            <person name="Pomrenke H."/>
            <person name="Brambilla E."/>
            <person name="Klenk H.-P."/>
            <person name="Eisen J.A."/>
        </authorList>
    </citation>
    <scope>NUCLEOTIDE SEQUENCE [LARGE SCALE GENOMIC DNA]</scope>
    <source>
        <strain evidence="3">DSM 15883 / CIP 108006 / LMG 21964 / BA134</strain>
    </source>
</reference>
<accession>I3Z2R0</accession>
<feature type="signal peptide" evidence="1">
    <location>
        <begin position="1"/>
        <end position="19"/>
    </location>
</feature>
<sequence>MKFRILLPALFLFFSVSHAQEIKIDAGLGLGTTFDNGVFGLHGDSQRSHGVAQSFDLGIVRGFFLPRMDTDEHSAF</sequence>